<name>M1ZA60_NITG3</name>
<keyword evidence="4" id="KW-0597">Phosphoprotein</keyword>
<feature type="domain" description="HAMP" evidence="14">
    <location>
        <begin position="362"/>
        <end position="414"/>
    </location>
</feature>
<dbReference type="CDD" id="cd00082">
    <property type="entry name" value="HisKA"/>
    <property type="match status" value="1"/>
</dbReference>
<dbReference type="PROSITE" id="PS50109">
    <property type="entry name" value="HIS_KIN"/>
    <property type="match status" value="1"/>
</dbReference>
<dbReference type="InterPro" id="IPR036890">
    <property type="entry name" value="HATPase_C_sf"/>
</dbReference>
<dbReference type="Gene3D" id="3.30.565.10">
    <property type="entry name" value="Histidine kinase-like ATPase, C-terminal domain"/>
    <property type="match status" value="1"/>
</dbReference>
<evidence type="ECO:0000313" key="16">
    <source>
        <dbReference type="Proteomes" id="UP000011704"/>
    </source>
</evidence>
<dbReference type="Gene3D" id="1.10.287.130">
    <property type="match status" value="1"/>
</dbReference>
<evidence type="ECO:0000256" key="6">
    <source>
        <dbReference type="ARBA" id="ARBA00022741"/>
    </source>
</evidence>
<evidence type="ECO:0000256" key="2">
    <source>
        <dbReference type="ARBA" id="ARBA00004370"/>
    </source>
</evidence>
<dbReference type="EC" id="2.7.13.3" evidence="3"/>
<dbReference type="InterPro" id="IPR036097">
    <property type="entry name" value="HisK_dim/P_sf"/>
</dbReference>
<feature type="domain" description="Histidine kinase" evidence="13">
    <location>
        <begin position="447"/>
        <end position="583"/>
    </location>
</feature>
<dbReference type="PANTHER" id="PTHR43719:SF34">
    <property type="entry name" value="TWO-COMPONENT SYSTEM PROTEIN B"/>
    <property type="match status" value="1"/>
</dbReference>
<dbReference type="GO" id="GO:0016020">
    <property type="term" value="C:membrane"/>
    <property type="evidence" value="ECO:0007669"/>
    <property type="project" value="UniProtKB-SubCell"/>
</dbReference>
<dbReference type="PROSITE" id="PS50885">
    <property type="entry name" value="HAMP"/>
    <property type="match status" value="1"/>
</dbReference>
<evidence type="ECO:0000313" key="15">
    <source>
        <dbReference type="EMBL" id="CCQ90107.1"/>
    </source>
</evidence>
<dbReference type="Pfam" id="PF00672">
    <property type="entry name" value="HAMP"/>
    <property type="match status" value="1"/>
</dbReference>
<dbReference type="Gene3D" id="6.10.340.10">
    <property type="match status" value="1"/>
</dbReference>
<evidence type="ECO:0000256" key="8">
    <source>
        <dbReference type="ARBA" id="ARBA00022840"/>
    </source>
</evidence>
<dbReference type="STRING" id="1266370.NITGR_250020"/>
<evidence type="ECO:0000256" key="5">
    <source>
        <dbReference type="ARBA" id="ARBA00022679"/>
    </source>
</evidence>
<keyword evidence="7" id="KW-0418">Kinase</keyword>
<dbReference type="InterPro" id="IPR005467">
    <property type="entry name" value="His_kinase_dom"/>
</dbReference>
<feature type="transmembrane region" description="Helical" evidence="12">
    <location>
        <begin position="341"/>
        <end position="364"/>
    </location>
</feature>
<evidence type="ECO:0000256" key="7">
    <source>
        <dbReference type="ARBA" id="ARBA00022777"/>
    </source>
</evidence>
<proteinExistence type="predicted"/>
<keyword evidence="6" id="KW-0547">Nucleotide-binding</keyword>
<dbReference type="EMBL" id="CAQJ01000028">
    <property type="protein sequence ID" value="CCQ90107.1"/>
    <property type="molecule type" value="Genomic_DNA"/>
</dbReference>
<keyword evidence="12" id="KW-0812">Transmembrane</keyword>
<reference evidence="15 16" key="1">
    <citation type="journal article" date="2013" name="Front. Microbiol.">
        <title>The genome of Nitrospina gracilis illuminates the metabolism and evolution of the major marine nitrite oxidizer.</title>
        <authorList>
            <person name="Luecker S."/>
            <person name="Nowka B."/>
            <person name="Rattei T."/>
            <person name="Spieck E."/>
            <person name="and Daims H."/>
        </authorList>
    </citation>
    <scope>NUCLEOTIDE SEQUENCE [LARGE SCALE GENOMIC DNA]</scope>
    <source>
        <strain evidence="15 16">3/211</strain>
    </source>
</reference>
<protein>
    <recommendedName>
        <fullName evidence="3">histidine kinase</fullName>
        <ecNumber evidence="3">2.7.13.3</ecNumber>
    </recommendedName>
</protein>
<evidence type="ECO:0000256" key="4">
    <source>
        <dbReference type="ARBA" id="ARBA00022553"/>
    </source>
</evidence>
<evidence type="ECO:0000256" key="12">
    <source>
        <dbReference type="SAM" id="Phobius"/>
    </source>
</evidence>
<comment type="catalytic activity">
    <reaction evidence="1">
        <text>ATP + protein L-histidine = ADP + protein N-phospho-L-histidine.</text>
        <dbReference type="EC" id="2.7.13.3"/>
    </reaction>
</comment>
<keyword evidence="11" id="KW-0175">Coiled coil</keyword>
<keyword evidence="8" id="KW-0067">ATP-binding</keyword>
<dbReference type="RefSeq" id="WP_005007295.1">
    <property type="nucleotide sequence ID" value="NZ_HG422173.1"/>
</dbReference>
<dbReference type="SMART" id="SM00388">
    <property type="entry name" value="HisKA"/>
    <property type="match status" value="1"/>
</dbReference>
<dbReference type="SMART" id="SM00304">
    <property type="entry name" value="HAMP"/>
    <property type="match status" value="1"/>
</dbReference>
<evidence type="ECO:0000256" key="11">
    <source>
        <dbReference type="SAM" id="Coils"/>
    </source>
</evidence>
<feature type="coiled-coil region" evidence="11">
    <location>
        <begin position="413"/>
        <end position="440"/>
    </location>
</feature>
<keyword evidence="10 12" id="KW-0472">Membrane</keyword>
<evidence type="ECO:0000256" key="10">
    <source>
        <dbReference type="ARBA" id="ARBA00023136"/>
    </source>
</evidence>
<dbReference type="GO" id="GO:0005524">
    <property type="term" value="F:ATP binding"/>
    <property type="evidence" value="ECO:0007669"/>
    <property type="project" value="UniProtKB-KW"/>
</dbReference>
<evidence type="ECO:0000256" key="3">
    <source>
        <dbReference type="ARBA" id="ARBA00012438"/>
    </source>
</evidence>
<evidence type="ECO:0000259" key="13">
    <source>
        <dbReference type="PROSITE" id="PS50109"/>
    </source>
</evidence>
<dbReference type="InterPro" id="IPR050956">
    <property type="entry name" value="2C_system_His_kinase"/>
</dbReference>
<keyword evidence="9" id="KW-0902">Two-component regulatory system</keyword>
<dbReference type="PANTHER" id="PTHR43719">
    <property type="entry name" value="TWO-COMPONENT HISTIDINE KINASE"/>
    <property type="match status" value="1"/>
</dbReference>
<keyword evidence="5" id="KW-0808">Transferase</keyword>
<dbReference type="InterPro" id="IPR003660">
    <property type="entry name" value="HAMP_dom"/>
</dbReference>
<dbReference type="OrthoDB" id="581426at2"/>
<evidence type="ECO:0000259" key="14">
    <source>
        <dbReference type="PROSITE" id="PS50885"/>
    </source>
</evidence>
<dbReference type="HOGENOM" id="CLU_429506_0_0_0"/>
<dbReference type="Pfam" id="PF00512">
    <property type="entry name" value="HisKA"/>
    <property type="match status" value="1"/>
</dbReference>
<dbReference type="FunCoup" id="M1ZA60">
    <property type="interactions" value="92"/>
</dbReference>
<accession>M1ZA60</accession>
<dbReference type="SUPFAM" id="SSF47384">
    <property type="entry name" value="Homodimeric domain of signal transducing histidine kinase"/>
    <property type="match status" value="1"/>
</dbReference>
<dbReference type="AlphaFoldDB" id="M1ZA60"/>
<comment type="subcellular location">
    <subcellularLocation>
        <location evidence="2">Membrane</location>
    </subcellularLocation>
</comment>
<gene>
    <name evidence="15" type="ORF">NITGR_250020</name>
</gene>
<dbReference type="CDD" id="cd06225">
    <property type="entry name" value="HAMP"/>
    <property type="match status" value="1"/>
</dbReference>
<dbReference type="GO" id="GO:0000155">
    <property type="term" value="F:phosphorelay sensor kinase activity"/>
    <property type="evidence" value="ECO:0007669"/>
    <property type="project" value="InterPro"/>
</dbReference>
<keyword evidence="12" id="KW-1133">Transmembrane helix</keyword>
<organism evidence="15 16">
    <name type="scientific">Nitrospina gracilis (strain 3/211)</name>
    <dbReference type="NCBI Taxonomy" id="1266370"/>
    <lineage>
        <taxon>Bacteria</taxon>
        <taxon>Pseudomonadati</taxon>
        <taxon>Nitrospinota/Tectimicrobiota group</taxon>
        <taxon>Nitrospinota</taxon>
        <taxon>Nitrospinia</taxon>
        <taxon>Nitrospinales</taxon>
        <taxon>Nitrospinaceae</taxon>
        <taxon>Nitrospina</taxon>
    </lineage>
</organism>
<evidence type="ECO:0000256" key="1">
    <source>
        <dbReference type="ARBA" id="ARBA00000085"/>
    </source>
</evidence>
<sequence length="637" mass="73584">MKLGQKLILFIFLMGLGIGVVGYFLFNHSQGAFKEQIGTEAYNLTRNSMEILEKLLRMRIEAVQELASDQTILKDIEKSNRFFQKMDNRQTFIEEIDRAWAKWERHSFIDQVVDNALSYTLFLKTRFFWKKNGHRVFNKMMAVNRFGTVVAAWPNPSDYYQADEEWYKNGLNAPKVWLDKVKFDSSTKRETLPVIAKIPNLAYTLGYKMEGLLKAGIDLEEIRKNLDHIQQDSQYKSFQYYLVDERGHLILSGLNSSGVASDNNQNNRLSFGTDLSEWEPVKRVLMGEKGGYLYENTSQRRELVGYVHSLGYLGFDGLDWALVLKLDTEEVLAPLFELKQFLHWMFGSSVLVFLVLGGLFVRSITRPVSDLMQRTRSLGDGNWNVKVAMDTKDEIGELSRSVQNMAIRIRDHAVELENRVRERTKELREAKESAEQASRAKSTFISNMSHEIRTPLNAILGYAQILRRVKTLDQAQMDKMQGIYRSGNHLLGLLNDILDISKIEADKLKFVEQDFNLSDLVIDLKQIYQLQCYEKDLEFVVEGLDLDERFLVRGDQGRLRQVLMNLLGNAAKFTDEGRVVLKVQALENQQFFSRWRTPDRVSQPINRKRFSIPLNRMSRYPGVVPDWDCPSASGLLS</sequence>
<feature type="transmembrane region" description="Helical" evidence="12">
    <location>
        <begin position="7"/>
        <end position="26"/>
    </location>
</feature>
<evidence type="ECO:0000256" key="9">
    <source>
        <dbReference type="ARBA" id="ARBA00023012"/>
    </source>
</evidence>
<dbReference type="InterPro" id="IPR003661">
    <property type="entry name" value="HisK_dim/P_dom"/>
</dbReference>
<dbReference type="SUPFAM" id="SSF55874">
    <property type="entry name" value="ATPase domain of HSP90 chaperone/DNA topoisomerase II/histidine kinase"/>
    <property type="match status" value="1"/>
</dbReference>
<comment type="caution">
    <text evidence="15">The sequence shown here is derived from an EMBL/GenBank/DDBJ whole genome shotgun (WGS) entry which is preliminary data.</text>
</comment>
<dbReference type="FunFam" id="1.10.287.130:FF:000038">
    <property type="entry name" value="Sensory transduction histidine kinase"/>
    <property type="match status" value="1"/>
</dbReference>
<dbReference type="InParanoid" id="M1ZA60"/>
<dbReference type="SUPFAM" id="SSF158472">
    <property type="entry name" value="HAMP domain-like"/>
    <property type="match status" value="1"/>
</dbReference>
<keyword evidence="16" id="KW-1185">Reference proteome</keyword>
<dbReference type="Proteomes" id="UP000011704">
    <property type="component" value="Unassembled WGS sequence"/>
</dbReference>